<keyword evidence="4 8" id="KW-0547">Nucleotide-binding</keyword>
<evidence type="ECO:0000313" key="11">
    <source>
        <dbReference type="Proteomes" id="UP000323917"/>
    </source>
</evidence>
<evidence type="ECO:0000256" key="1">
    <source>
        <dbReference type="ARBA" id="ARBA00004672"/>
    </source>
</evidence>
<dbReference type="EC" id="6.3.2.6" evidence="8"/>
<dbReference type="GO" id="GO:0005524">
    <property type="term" value="F:ATP binding"/>
    <property type="evidence" value="ECO:0007669"/>
    <property type="project" value="UniProtKB-KW"/>
</dbReference>
<comment type="similarity">
    <text evidence="2 8">Belongs to the SAICAR synthetase family.</text>
</comment>
<accession>A0A5B9Q277</accession>
<dbReference type="KEGG" id="bgok:Pr1d_03450"/>
<organism evidence="10 11">
    <name type="scientific">Bythopirellula goksoeyrii</name>
    <dbReference type="NCBI Taxonomy" id="1400387"/>
    <lineage>
        <taxon>Bacteria</taxon>
        <taxon>Pseudomonadati</taxon>
        <taxon>Planctomycetota</taxon>
        <taxon>Planctomycetia</taxon>
        <taxon>Pirellulales</taxon>
        <taxon>Lacipirellulaceae</taxon>
        <taxon>Bythopirellula</taxon>
    </lineage>
</organism>
<dbReference type="InterPro" id="IPR018236">
    <property type="entry name" value="SAICAR_synthetase_CS"/>
</dbReference>
<evidence type="ECO:0000313" key="10">
    <source>
        <dbReference type="EMBL" id="QEG33084.1"/>
    </source>
</evidence>
<evidence type="ECO:0000256" key="6">
    <source>
        <dbReference type="ARBA" id="ARBA00022840"/>
    </source>
</evidence>
<name>A0A5B9Q277_9BACT</name>
<evidence type="ECO:0000256" key="8">
    <source>
        <dbReference type="HAMAP-Rule" id="MF_00137"/>
    </source>
</evidence>
<dbReference type="PANTHER" id="PTHR43700:SF1">
    <property type="entry name" value="PHOSPHORIBOSYLAMINOIMIDAZOLE-SUCCINOCARBOXAMIDE SYNTHASE"/>
    <property type="match status" value="1"/>
</dbReference>
<dbReference type="Pfam" id="PF01259">
    <property type="entry name" value="SAICAR_synt"/>
    <property type="match status" value="1"/>
</dbReference>
<dbReference type="GO" id="GO:0006189">
    <property type="term" value="P:'de novo' IMP biosynthetic process"/>
    <property type="evidence" value="ECO:0007669"/>
    <property type="project" value="UniProtKB-UniRule"/>
</dbReference>
<dbReference type="Gene3D" id="3.30.470.20">
    <property type="entry name" value="ATP-grasp fold, B domain"/>
    <property type="match status" value="1"/>
</dbReference>
<dbReference type="PROSITE" id="PS01057">
    <property type="entry name" value="SAICAR_SYNTHETASE_1"/>
    <property type="match status" value="1"/>
</dbReference>
<dbReference type="GO" id="GO:0005737">
    <property type="term" value="C:cytoplasm"/>
    <property type="evidence" value="ECO:0007669"/>
    <property type="project" value="TreeGrafter"/>
</dbReference>
<dbReference type="NCBIfam" id="TIGR00081">
    <property type="entry name" value="purC"/>
    <property type="match status" value="1"/>
</dbReference>
<evidence type="ECO:0000256" key="4">
    <source>
        <dbReference type="ARBA" id="ARBA00022741"/>
    </source>
</evidence>
<dbReference type="RefSeq" id="WP_148071893.1">
    <property type="nucleotide sequence ID" value="NZ_CP042913.1"/>
</dbReference>
<dbReference type="GO" id="GO:0004639">
    <property type="term" value="F:phosphoribosylaminoimidazolesuccinocarboxamide synthase activity"/>
    <property type="evidence" value="ECO:0007669"/>
    <property type="project" value="UniProtKB-UniRule"/>
</dbReference>
<evidence type="ECO:0000256" key="3">
    <source>
        <dbReference type="ARBA" id="ARBA00022598"/>
    </source>
</evidence>
<evidence type="ECO:0000256" key="7">
    <source>
        <dbReference type="ARBA" id="ARBA00048475"/>
    </source>
</evidence>
<evidence type="ECO:0000256" key="5">
    <source>
        <dbReference type="ARBA" id="ARBA00022755"/>
    </source>
</evidence>
<dbReference type="UniPathway" id="UPA00074">
    <property type="reaction ID" value="UER00131"/>
</dbReference>
<reference evidence="10 11" key="1">
    <citation type="submission" date="2019-08" db="EMBL/GenBank/DDBJ databases">
        <title>Deep-cultivation of Planctomycetes and their phenomic and genomic characterization uncovers novel biology.</title>
        <authorList>
            <person name="Wiegand S."/>
            <person name="Jogler M."/>
            <person name="Boedeker C."/>
            <person name="Pinto D."/>
            <person name="Vollmers J."/>
            <person name="Rivas-Marin E."/>
            <person name="Kohn T."/>
            <person name="Peeters S.H."/>
            <person name="Heuer A."/>
            <person name="Rast P."/>
            <person name="Oberbeckmann S."/>
            <person name="Bunk B."/>
            <person name="Jeske O."/>
            <person name="Meyerdierks A."/>
            <person name="Storesund J.E."/>
            <person name="Kallscheuer N."/>
            <person name="Luecker S."/>
            <person name="Lage O.M."/>
            <person name="Pohl T."/>
            <person name="Merkel B.J."/>
            <person name="Hornburger P."/>
            <person name="Mueller R.-W."/>
            <person name="Bruemmer F."/>
            <person name="Labrenz M."/>
            <person name="Spormann A.M."/>
            <person name="Op den Camp H."/>
            <person name="Overmann J."/>
            <person name="Amann R."/>
            <person name="Jetten M.S.M."/>
            <person name="Mascher T."/>
            <person name="Medema M.H."/>
            <person name="Devos D.P."/>
            <person name="Kaster A.-K."/>
            <person name="Ovreas L."/>
            <person name="Rohde M."/>
            <person name="Galperin M.Y."/>
            <person name="Jogler C."/>
        </authorList>
    </citation>
    <scope>NUCLEOTIDE SEQUENCE [LARGE SCALE GENOMIC DNA]</scope>
    <source>
        <strain evidence="10 11">Pr1d</strain>
    </source>
</reference>
<keyword evidence="5 8" id="KW-0658">Purine biosynthesis</keyword>
<dbReference type="Proteomes" id="UP000323917">
    <property type="component" value="Chromosome"/>
</dbReference>
<dbReference type="InterPro" id="IPR001636">
    <property type="entry name" value="SAICAR_synth"/>
</dbReference>
<evidence type="ECO:0000256" key="2">
    <source>
        <dbReference type="ARBA" id="ARBA00010190"/>
    </source>
</evidence>
<gene>
    <name evidence="8 10" type="primary">purC</name>
    <name evidence="10" type="ORF">Pr1d_03450</name>
</gene>
<dbReference type="NCBIfam" id="NF010568">
    <property type="entry name" value="PRK13961.1"/>
    <property type="match status" value="1"/>
</dbReference>
<proteinExistence type="inferred from homology"/>
<sequence length="296" mass="33128">MTSPLLQTELSGLPVTRGKVRDVYDLGENLLLVSTDRISAFDWVLPTGIPDKGRVLTQLSNFWFKHLNIPNHLLETEVEAMNLPADSDLESLSGRTILVRKTEVVPIECVVRGFISGSAWQEYYNTGKVCGIELPTGLEESARLPSMIFSPATKAAKGEHDENITFAEMCDRVGVDLADRLRHLSIETYQQGAAHAHEKGIIVADTKFEFGVVGGEIILVDEVLTPDSSRFWPADLYEPGHAQPSFDKQFVRDWLSESGWDKDSPPPELPENVVARTREKYIEAYERITGEPFAWK</sequence>
<keyword evidence="3 8" id="KW-0436">Ligase</keyword>
<feature type="domain" description="SAICAR synthetase/ADE2 N-terminal" evidence="9">
    <location>
        <begin position="15"/>
        <end position="265"/>
    </location>
</feature>
<dbReference type="OrthoDB" id="9801549at2"/>
<dbReference type="EMBL" id="CP042913">
    <property type="protein sequence ID" value="QEG33084.1"/>
    <property type="molecule type" value="Genomic_DNA"/>
</dbReference>
<dbReference type="Gene3D" id="3.30.200.20">
    <property type="entry name" value="Phosphorylase Kinase, domain 1"/>
    <property type="match status" value="1"/>
</dbReference>
<keyword evidence="11" id="KW-1185">Reference proteome</keyword>
<dbReference type="SUPFAM" id="SSF56104">
    <property type="entry name" value="SAICAR synthase-like"/>
    <property type="match status" value="1"/>
</dbReference>
<dbReference type="PANTHER" id="PTHR43700">
    <property type="entry name" value="PHOSPHORIBOSYLAMINOIMIDAZOLE-SUCCINOCARBOXAMIDE SYNTHASE"/>
    <property type="match status" value="1"/>
</dbReference>
<keyword evidence="6 8" id="KW-0067">ATP-binding</keyword>
<dbReference type="AlphaFoldDB" id="A0A5B9Q277"/>
<dbReference type="InterPro" id="IPR028923">
    <property type="entry name" value="SAICAR_synt/ADE2_N"/>
</dbReference>
<evidence type="ECO:0000259" key="9">
    <source>
        <dbReference type="Pfam" id="PF01259"/>
    </source>
</evidence>
<dbReference type="HAMAP" id="MF_00137">
    <property type="entry name" value="SAICAR_synth"/>
    <property type="match status" value="1"/>
</dbReference>
<comment type="catalytic activity">
    <reaction evidence="7 8">
        <text>5-amino-1-(5-phospho-D-ribosyl)imidazole-4-carboxylate + L-aspartate + ATP = (2S)-2-[5-amino-1-(5-phospho-beta-D-ribosyl)imidazole-4-carboxamido]succinate + ADP + phosphate + 2 H(+)</text>
        <dbReference type="Rhea" id="RHEA:22628"/>
        <dbReference type="ChEBI" id="CHEBI:15378"/>
        <dbReference type="ChEBI" id="CHEBI:29991"/>
        <dbReference type="ChEBI" id="CHEBI:30616"/>
        <dbReference type="ChEBI" id="CHEBI:43474"/>
        <dbReference type="ChEBI" id="CHEBI:58443"/>
        <dbReference type="ChEBI" id="CHEBI:77657"/>
        <dbReference type="ChEBI" id="CHEBI:456216"/>
        <dbReference type="EC" id="6.3.2.6"/>
    </reaction>
</comment>
<protein>
    <recommendedName>
        <fullName evidence="8">Phosphoribosylaminoimidazole-succinocarboxamide synthase</fullName>
        <ecNumber evidence="8">6.3.2.6</ecNumber>
    </recommendedName>
    <alternativeName>
        <fullName evidence="8">SAICAR synthetase</fullName>
    </alternativeName>
</protein>
<comment type="pathway">
    <text evidence="1 8">Purine metabolism; IMP biosynthesis via de novo pathway; 5-amino-1-(5-phospho-D-ribosyl)imidazole-4-carboxamide from 5-amino-1-(5-phospho-D-ribosyl)imidazole-4-carboxylate: step 1/2.</text>
</comment>
<dbReference type="FunFam" id="3.30.470.20:FF:000015">
    <property type="entry name" value="Phosphoribosylaminoimidazole-succinocarboxamide synthase"/>
    <property type="match status" value="1"/>
</dbReference>
<dbReference type="CDD" id="cd01414">
    <property type="entry name" value="SAICAR_synt_Sc"/>
    <property type="match status" value="1"/>
</dbReference>